<dbReference type="EMBL" id="JAGIXG020000004">
    <property type="protein sequence ID" value="KAI6784552.1"/>
    <property type="molecule type" value="Genomic_DNA"/>
</dbReference>
<sequence length="89" mass="9446">MPGGCCDGGLSPMGQRLVLNMVRRVLEGMILLNLASVSVFRFGIVPETPHVVLDHSISRFSAGASFIEDACYKLSSTCSCPDETASAQP</sequence>
<name>A0A9Q0BGJ0_9HYPO</name>
<reference evidence="1" key="1">
    <citation type="journal article" date="2021" name="J Fungi (Basel)">
        <title>Genomic and Metabolomic Analyses of the Marine Fungus Emericellopsis cladophorae: Insights into Saltwater Adaptability Mechanisms and Its Biosynthetic Potential.</title>
        <authorList>
            <person name="Goncalves M.F.M."/>
            <person name="Hilario S."/>
            <person name="Van de Peer Y."/>
            <person name="Esteves A.C."/>
            <person name="Alves A."/>
        </authorList>
    </citation>
    <scope>NUCLEOTIDE SEQUENCE</scope>
    <source>
        <strain evidence="1">MUM 19.33</strain>
    </source>
</reference>
<dbReference type="AlphaFoldDB" id="A0A9Q0BGJ0"/>
<reference evidence="1" key="2">
    <citation type="submission" date="2022-07" db="EMBL/GenBank/DDBJ databases">
        <authorList>
            <person name="Goncalves M.F.M."/>
            <person name="Hilario S."/>
            <person name="Van De Peer Y."/>
            <person name="Esteves A.C."/>
            <person name="Alves A."/>
        </authorList>
    </citation>
    <scope>NUCLEOTIDE SEQUENCE</scope>
    <source>
        <strain evidence="1">MUM 19.33</strain>
    </source>
</reference>
<evidence type="ECO:0000313" key="1">
    <source>
        <dbReference type="EMBL" id="KAI6784552.1"/>
    </source>
</evidence>
<comment type="caution">
    <text evidence="1">The sequence shown here is derived from an EMBL/GenBank/DDBJ whole genome shotgun (WGS) entry which is preliminary data.</text>
</comment>
<dbReference type="RefSeq" id="XP_051365408.1">
    <property type="nucleotide sequence ID" value="XM_051503045.1"/>
</dbReference>
<keyword evidence="2" id="KW-1185">Reference proteome</keyword>
<dbReference type="GeneID" id="75833075"/>
<protein>
    <submittedName>
        <fullName evidence="1">Uncharacterized protein</fullName>
    </submittedName>
</protein>
<gene>
    <name evidence="1" type="ORF">J7T54_006597</name>
</gene>
<proteinExistence type="predicted"/>
<organism evidence="1 2">
    <name type="scientific">Emericellopsis cladophorae</name>
    <dbReference type="NCBI Taxonomy" id="2686198"/>
    <lineage>
        <taxon>Eukaryota</taxon>
        <taxon>Fungi</taxon>
        <taxon>Dikarya</taxon>
        <taxon>Ascomycota</taxon>
        <taxon>Pezizomycotina</taxon>
        <taxon>Sordariomycetes</taxon>
        <taxon>Hypocreomycetidae</taxon>
        <taxon>Hypocreales</taxon>
        <taxon>Bionectriaceae</taxon>
        <taxon>Emericellopsis</taxon>
    </lineage>
</organism>
<accession>A0A9Q0BGJ0</accession>
<evidence type="ECO:0000313" key="2">
    <source>
        <dbReference type="Proteomes" id="UP001055219"/>
    </source>
</evidence>
<dbReference type="Proteomes" id="UP001055219">
    <property type="component" value="Unassembled WGS sequence"/>
</dbReference>